<evidence type="ECO:0000313" key="1">
    <source>
        <dbReference type="EMBL" id="MCI46254.1"/>
    </source>
</evidence>
<dbReference type="EMBL" id="LXQA010354868">
    <property type="protein sequence ID" value="MCI46254.1"/>
    <property type="molecule type" value="Genomic_DNA"/>
</dbReference>
<sequence>MLPVVFGSRSLCFSDAPGLLRSAGFNASGLPPPSATVMLERAFMLADLFRELL</sequence>
<dbReference type="AlphaFoldDB" id="A0A392SDH7"/>
<evidence type="ECO:0000313" key="2">
    <source>
        <dbReference type="Proteomes" id="UP000265520"/>
    </source>
</evidence>
<protein>
    <submittedName>
        <fullName evidence="1">Uncharacterized protein</fullName>
    </submittedName>
</protein>
<organism evidence="1 2">
    <name type="scientific">Trifolium medium</name>
    <dbReference type="NCBI Taxonomy" id="97028"/>
    <lineage>
        <taxon>Eukaryota</taxon>
        <taxon>Viridiplantae</taxon>
        <taxon>Streptophyta</taxon>
        <taxon>Embryophyta</taxon>
        <taxon>Tracheophyta</taxon>
        <taxon>Spermatophyta</taxon>
        <taxon>Magnoliopsida</taxon>
        <taxon>eudicotyledons</taxon>
        <taxon>Gunneridae</taxon>
        <taxon>Pentapetalae</taxon>
        <taxon>rosids</taxon>
        <taxon>fabids</taxon>
        <taxon>Fabales</taxon>
        <taxon>Fabaceae</taxon>
        <taxon>Papilionoideae</taxon>
        <taxon>50 kb inversion clade</taxon>
        <taxon>NPAAA clade</taxon>
        <taxon>Hologalegina</taxon>
        <taxon>IRL clade</taxon>
        <taxon>Trifolieae</taxon>
        <taxon>Trifolium</taxon>
    </lineage>
</organism>
<keyword evidence="2" id="KW-1185">Reference proteome</keyword>
<reference evidence="1 2" key="1">
    <citation type="journal article" date="2018" name="Front. Plant Sci.">
        <title>Red Clover (Trifolium pratense) and Zigzag Clover (T. medium) - A Picture of Genomic Similarities and Differences.</title>
        <authorList>
            <person name="Dluhosova J."/>
            <person name="Istvanek J."/>
            <person name="Nedelnik J."/>
            <person name="Repkova J."/>
        </authorList>
    </citation>
    <scope>NUCLEOTIDE SEQUENCE [LARGE SCALE GENOMIC DNA]</scope>
    <source>
        <strain evidence="2">cv. 10/8</strain>
        <tissue evidence="1">Leaf</tissue>
    </source>
</reference>
<feature type="non-terminal residue" evidence="1">
    <location>
        <position position="53"/>
    </location>
</feature>
<proteinExistence type="predicted"/>
<comment type="caution">
    <text evidence="1">The sequence shown here is derived from an EMBL/GenBank/DDBJ whole genome shotgun (WGS) entry which is preliminary data.</text>
</comment>
<dbReference type="Proteomes" id="UP000265520">
    <property type="component" value="Unassembled WGS sequence"/>
</dbReference>
<accession>A0A392SDH7</accession>
<name>A0A392SDH7_9FABA</name>